<dbReference type="SUPFAM" id="SSF55781">
    <property type="entry name" value="GAF domain-like"/>
    <property type="match status" value="1"/>
</dbReference>
<dbReference type="Proteomes" id="UP000236655">
    <property type="component" value="Chromosome"/>
</dbReference>
<evidence type="ECO:0000259" key="2">
    <source>
        <dbReference type="Pfam" id="PF13185"/>
    </source>
</evidence>
<dbReference type="InterPro" id="IPR051330">
    <property type="entry name" value="Phosphatase_reg/MetRdx"/>
</dbReference>
<dbReference type="GO" id="GO:0033745">
    <property type="term" value="F:L-methionine-(R)-S-oxide reductase activity"/>
    <property type="evidence" value="ECO:0007669"/>
    <property type="project" value="TreeGrafter"/>
</dbReference>
<gene>
    <name evidence="3" type="ORF">CUN60_03770</name>
</gene>
<sequence>MAENLIITASDKELKYQELLPQIKALVSWETDTIANLANIVAALQMTFSWLWVGFYLVRDEELVLGPFQGPIACTRIKFGSGVCGATWQRGETIVVTDVDQFPGHIACSSLAKSEIVVPLKTSQAKIIGVLDVDSASYAEFDDIDKRYLEELINTPELIKVFDNYHA</sequence>
<dbReference type="GO" id="GO:0005829">
    <property type="term" value="C:cytosol"/>
    <property type="evidence" value="ECO:0007669"/>
    <property type="project" value="TreeGrafter"/>
</dbReference>
<evidence type="ECO:0000256" key="1">
    <source>
        <dbReference type="ARBA" id="ARBA00038454"/>
    </source>
</evidence>
<protein>
    <submittedName>
        <fullName evidence="3">Diguanylate cyclase</fullName>
    </submittedName>
</protein>
<accession>A0A2I7N4T4</accession>
<evidence type="ECO:0000313" key="4">
    <source>
        <dbReference type="Proteomes" id="UP000236655"/>
    </source>
</evidence>
<dbReference type="OrthoDB" id="9796252at2"/>
<proteinExistence type="inferred from homology"/>
<dbReference type="RefSeq" id="WP_102950740.1">
    <property type="nucleotide sequence ID" value="NZ_CP024847.1"/>
</dbReference>
<dbReference type="InterPro" id="IPR003018">
    <property type="entry name" value="GAF"/>
</dbReference>
<dbReference type="EMBL" id="CP024847">
    <property type="protein sequence ID" value="AUR51441.1"/>
    <property type="molecule type" value="Genomic_DNA"/>
</dbReference>
<dbReference type="KEGG" id="nba:CUN60_03770"/>
<evidence type="ECO:0000313" key="3">
    <source>
        <dbReference type="EMBL" id="AUR51441.1"/>
    </source>
</evidence>
<dbReference type="AlphaFoldDB" id="A0A2I7N4T4"/>
<feature type="domain" description="GAF" evidence="2">
    <location>
        <begin position="42"/>
        <end position="154"/>
    </location>
</feature>
<keyword evidence="4" id="KW-1185">Reference proteome</keyword>
<dbReference type="InterPro" id="IPR029016">
    <property type="entry name" value="GAF-like_dom_sf"/>
</dbReference>
<dbReference type="FunFam" id="3.30.450.40:FF:000008">
    <property type="entry name" value="GAF domain-containing proteins"/>
    <property type="match status" value="1"/>
</dbReference>
<dbReference type="PANTHER" id="PTHR21021">
    <property type="entry name" value="GAF/PUTATIVE CYTOSKELETAL PROTEIN"/>
    <property type="match status" value="1"/>
</dbReference>
<dbReference type="Gene3D" id="3.30.450.40">
    <property type="match status" value="1"/>
</dbReference>
<name>A0A2I7N4T4_9NEIS</name>
<dbReference type="PANTHER" id="PTHR21021:SF15">
    <property type="entry name" value="FREE METHIONINE-R-SULFOXIDE REDUCTASE"/>
    <property type="match status" value="1"/>
</dbReference>
<comment type="similarity">
    <text evidence="1">Belongs to the free Met sulfoxide reductase family.</text>
</comment>
<reference evidence="4" key="1">
    <citation type="submission" date="2017-11" db="EMBL/GenBank/DDBJ databases">
        <authorList>
            <person name="Chan K.G."/>
            <person name="Lee L.S."/>
        </authorList>
    </citation>
    <scope>NUCLEOTIDE SEQUENCE [LARGE SCALE GENOMIC DNA]</scope>
    <source>
        <strain evidence="4">DSM 100970</strain>
    </source>
</reference>
<dbReference type="Pfam" id="PF13185">
    <property type="entry name" value="GAF_2"/>
    <property type="match status" value="1"/>
</dbReference>
<organism evidence="3 4">
    <name type="scientific">Aquella oligotrophica</name>
    <dbReference type="NCBI Taxonomy" id="2067065"/>
    <lineage>
        <taxon>Bacteria</taxon>
        <taxon>Pseudomonadati</taxon>
        <taxon>Pseudomonadota</taxon>
        <taxon>Betaproteobacteria</taxon>
        <taxon>Neisseriales</taxon>
        <taxon>Neisseriaceae</taxon>
        <taxon>Aquella</taxon>
    </lineage>
</organism>